<evidence type="ECO:0000256" key="2">
    <source>
        <dbReference type="ARBA" id="ARBA00022448"/>
    </source>
</evidence>
<evidence type="ECO:0008006" key="10">
    <source>
        <dbReference type="Google" id="ProtNLM"/>
    </source>
</evidence>
<evidence type="ECO:0000256" key="3">
    <source>
        <dbReference type="ARBA" id="ARBA00022452"/>
    </source>
</evidence>
<dbReference type="PANTHER" id="PTHR30069:SF29">
    <property type="entry name" value="HEMOGLOBIN AND HEMOGLOBIN-HAPTOGLOBIN-BINDING PROTEIN 1-RELATED"/>
    <property type="match status" value="1"/>
</dbReference>
<dbReference type="EMBL" id="OJIN01000197">
    <property type="protein sequence ID" value="SPD75354.1"/>
    <property type="molecule type" value="Genomic_DNA"/>
</dbReference>
<dbReference type="InterPro" id="IPR039426">
    <property type="entry name" value="TonB-dep_rcpt-like"/>
</dbReference>
<dbReference type="PANTHER" id="PTHR30069">
    <property type="entry name" value="TONB-DEPENDENT OUTER MEMBRANE RECEPTOR"/>
    <property type="match status" value="1"/>
</dbReference>
<evidence type="ECO:0000256" key="1">
    <source>
        <dbReference type="ARBA" id="ARBA00004571"/>
    </source>
</evidence>
<keyword evidence="2 8" id="KW-0813">Transport</keyword>
<keyword evidence="6 8" id="KW-0472">Membrane</keyword>
<dbReference type="SUPFAM" id="SSF56935">
    <property type="entry name" value="Porins"/>
    <property type="match status" value="1"/>
</dbReference>
<organism evidence="9">
    <name type="scientific">uncultured Desulfobacterium sp</name>
    <dbReference type="NCBI Taxonomy" id="201089"/>
    <lineage>
        <taxon>Bacteria</taxon>
        <taxon>Pseudomonadati</taxon>
        <taxon>Thermodesulfobacteriota</taxon>
        <taxon>Desulfobacteria</taxon>
        <taxon>Desulfobacterales</taxon>
        <taxon>Desulfobacteriaceae</taxon>
        <taxon>Desulfobacterium</taxon>
        <taxon>environmental samples</taxon>
    </lineage>
</organism>
<dbReference type="PROSITE" id="PS52016">
    <property type="entry name" value="TONB_DEPENDENT_REC_3"/>
    <property type="match status" value="1"/>
</dbReference>
<keyword evidence="5" id="KW-0732">Signal</keyword>
<sequence>MIASAGQQDYLDFEKTWQYETGIFHRIGNNFDNRLVGYYTYIHDYLLIDRISTTHGYQGWNLDNVIFWGIEYEFNATIKQLSIFGNYTYKANDVEEDNPEAAQGFWINLPPRHSIKLSFRYPLSDSLLLTWDQRYGDHRTSENGYSLGTYTTSDLGLQYSFYQNKAKLITYVGNLFGENYEEVYGYPMARQTLGVTLKYTFF</sequence>
<evidence type="ECO:0000256" key="8">
    <source>
        <dbReference type="PROSITE-ProRule" id="PRU01360"/>
    </source>
</evidence>
<reference evidence="9" key="1">
    <citation type="submission" date="2018-01" db="EMBL/GenBank/DDBJ databases">
        <authorList>
            <person name="Regsiter A."/>
            <person name="William W."/>
        </authorList>
    </citation>
    <scope>NUCLEOTIDE SEQUENCE</scope>
    <source>
        <strain evidence="9">TRIP AH-1</strain>
    </source>
</reference>
<name>A0A445N0U4_9BACT</name>
<keyword evidence="4 8" id="KW-0812">Transmembrane</keyword>
<dbReference type="AlphaFoldDB" id="A0A445N0U4"/>
<keyword evidence="7 8" id="KW-0998">Cell outer membrane</keyword>
<evidence type="ECO:0000256" key="5">
    <source>
        <dbReference type="ARBA" id="ARBA00022729"/>
    </source>
</evidence>
<protein>
    <recommendedName>
        <fullName evidence="10">TonB-dependent receptor-like beta-barrel domain-containing protein</fullName>
    </recommendedName>
</protein>
<accession>A0A445N0U4</accession>
<dbReference type="Gene3D" id="2.40.170.20">
    <property type="entry name" value="TonB-dependent receptor, beta-barrel domain"/>
    <property type="match status" value="1"/>
</dbReference>
<dbReference type="GO" id="GO:0044718">
    <property type="term" value="P:siderophore transmembrane transport"/>
    <property type="evidence" value="ECO:0007669"/>
    <property type="project" value="TreeGrafter"/>
</dbReference>
<evidence type="ECO:0000256" key="6">
    <source>
        <dbReference type="ARBA" id="ARBA00023136"/>
    </source>
</evidence>
<dbReference type="GO" id="GO:0009279">
    <property type="term" value="C:cell outer membrane"/>
    <property type="evidence" value="ECO:0007669"/>
    <property type="project" value="UniProtKB-SubCell"/>
</dbReference>
<keyword evidence="3 8" id="KW-1134">Transmembrane beta strand</keyword>
<dbReference type="InterPro" id="IPR036942">
    <property type="entry name" value="Beta-barrel_TonB_sf"/>
</dbReference>
<gene>
    <name evidence="9" type="ORF">PITCH_A540003</name>
</gene>
<evidence type="ECO:0000256" key="4">
    <source>
        <dbReference type="ARBA" id="ARBA00022692"/>
    </source>
</evidence>
<comment type="subcellular location">
    <subcellularLocation>
        <location evidence="1 8">Cell outer membrane</location>
        <topology evidence="1 8">Multi-pass membrane protein</topology>
    </subcellularLocation>
</comment>
<evidence type="ECO:0000256" key="7">
    <source>
        <dbReference type="ARBA" id="ARBA00023237"/>
    </source>
</evidence>
<proteinExistence type="inferred from homology"/>
<dbReference type="GO" id="GO:0015344">
    <property type="term" value="F:siderophore uptake transmembrane transporter activity"/>
    <property type="evidence" value="ECO:0007669"/>
    <property type="project" value="TreeGrafter"/>
</dbReference>
<evidence type="ECO:0000313" key="9">
    <source>
        <dbReference type="EMBL" id="SPD75354.1"/>
    </source>
</evidence>
<comment type="similarity">
    <text evidence="8">Belongs to the TonB-dependent receptor family.</text>
</comment>